<protein>
    <submittedName>
        <fullName evidence="2">PRC-barrel domain-containing protein</fullName>
    </submittedName>
</protein>
<keyword evidence="3" id="KW-1185">Reference proteome</keyword>
<evidence type="ECO:0000313" key="2">
    <source>
        <dbReference type="EMBL" id="WAX55837.1"/>
    </source>
</evidence>
<gene>
    <name evidence="2" type="ORF">M6B22_14985</name>
</gene>
<dbReference type="RefSeq" id="WP_269442360.1">
    <property type="nucleotide sequence ID" value="NZ_CP097463.1"/>
</dbReference>
<dbReference type="InterPro" id="IPR011033">
    <property type="entry name" value="PRC_barrel-like_sf"/>
</dbReference>
<dbReference type="Gene3D" id="3.90.50.10">
    <property type="entry name" value="Photosynthetic Reaction Center, subunit H, domain 2"/>
    <property type="match status" value="1"/>
</dbReference>
<dbReference type="SUPFAM" id="SSF50346">
    <property type="entry name" value="PRC-barrel domain"/>
    <property type="match status" value="1"/>
</dbReference>
<proteinExistence type="predicted"/>
<reference evidence="2" key="1">
    <citation type="submission" date="2022-05" db="EMBL/GenBank/DDBJ databases">
        <title>Jatrophihabitans sp. SB3-54 whole genome sequence.</title>
        <authorList>
            <person name="Suh M.K."/>
            <person name="Eom M.K."/>
            <person name="Kim J.S."/>
            <person name="Kim H.S."/>
            <person name="Do H.E."/>
            <person name="Shin Y.K."/>
            <person name="Lee J.-S."/>
        </authorList>
    </citation>
    <scope>NUCLEOTIDE SEQUENCE</scope>
    <source>
        <strain evidence="2">SB3-54</strain>
    </source>
</reference>
<dbReference type="InterPro" id="IPR014747">
    <property type="entry name" value="Bac_photo_RC_H_C"/>
</dbReference>
<feature type="domain" description="PRC-barrel" evidence="1">
    <location>
        <begin position="6"/>
        <end position="72"/>
    </location>
</feature>
<evidence type="ECO:0000313" key="3">
    <source>
        <dbReference type="Proteomes" id="UP001164693"/>
    </source>
</evidence>
<name>A0ABY7JWY1_9ACTN</name>
<dbReference type="Proteomes" id="UP001164693">
    <property type="component" value="Chromosome"/>
</dbReference>
<dbReference type="Pfam" id="PF05239">
    <property type="entry name" value="PRC"/>
    <property type="match status" value="1"/>
</dbReference>
<organism evidence="2 3">
    <name type="scientific">Jatrophihabitans cynanchi</name>
    <dbReference type="NCBI Taxonomy" id="2944128"/>
    <lineage>
        <taxon>Bacteria</taxon>
        <taxon>Bacillati</taxon>
        <taxon>Actinomycetota</taxon>
        <taxon>Actinomycetes</taxon>
        <taxon>Jatrophihabitantales</taxon>
        <taxon>Jatrophihabitantaceae</taxon>
        <taxon>Jatrophihabitans</taxon>
    </lineage>
</organism>
<evidence type="ECO:0000259" key="1">
    <source>
        <dbReference type="Pfam" id="PF05239"/>
    </source>
</evidence>
<dbReference type="EMBL" id="CP097463">
    <property type="protein sequence ID" value="WAX55837.1"/>
    <property type="molecule type" value="Genomic_DNA"/>
</dbReference>
<accession>A0ABY7JWY1</accession>
<sequence>MSPSEFTTDIVGRKVLDARGERIGQLASLYLDTDTGMVSFAGVAMLRRCRRRLVFVPLADATVAPSSVTVKCGKELARRCPSVRPGHALPAEVEPALFAHYDLAYAPAGSRRGTGRRLALRG</sequence>
<dbReference type="InterPro" id="IPR027275">
    <property type="entry name" value="PRC-brl_dom"/>
</dbReference>